<organism evidence="1 2">
    <name type="scientific">Imbroritus primus</name>
    <dbReference type="NCBI Taxonomy" id="3058603"/>
    <lineage>
        <taxon>Bacteria</taxon>
        <taxon>Pseudomonadati</taxon>
        <taxon>Pseudomonadota</taxon>
        <taxon>Betaproteobacteria</taxon>
        <taxon>Burkholderiales</taxon>
        <taxon>Burkholderiaceae</taxon>
        <taxon>Imbroritus</taxon>
    </lineage>
</organism>
<comment type="caution">
    <text evidence="1">The sequence shown here is derived from an EMBL/GenBank/DDBJ whole genome shotgun (WGS) entry which is preliminary data.</text>
</comment>
<keyword evidence="1" id="KW-0808">Transferase</keyword>
<reference evidence="1" key="1">
    <citation type="submission" date="2019-05" db="EMBL/GenBank/DDBJ databases">
        <title>Revised genome assembly of Burkholderiaceae (previously Ralstonia) sp. PBA.</title>
        <authorList>
            <person name="Gan H.M."/>
        </authorList>
    </citation>
    <scope>NUCLEOTIDE SEQUENCE</scope>
    <source>
        <strain evidence="1">PBA</strain>
    </source>
</reference>
<keyword evidence="2" id="KW-1185">Reference proteome</keyword>
<proteinExistence type="predicted"/>
<name>A0ACD3SU18_9BURK</name>
<protein>
    <submittedName>
        <fullName evidence="1">4'-phosphopantetheinyl transferase superfamily protein</fullName>
    </submittedName>
</protein>
<dbReference type="Proteomes" id="UP000004277">
    <property type="component" value="Unassembled WGS sequence"/>
</dbReference>
<gene>
    <name evidence="1" type="ORF">MW7_000710</name>
</gene>
<evidence type="ECO:0000313" key="2">
    <source>
        <dbReference type="Proteomes" id="UP000004277"/>
    </source>
</evidence>
<evidence type="ECO:0000313" key="1">
    <source>
        <dbReference type="EMBL" id="TMS59701.1"/>
    </source>
</evidence>
<accession>A0ACD3SU18</accession>
<dbReference type="EMBL" id="AKCV02000004">
    <property type="protein sequence ID" value="TMS59701.1"/>
    <property type="molecule type" value="Genomic_DNA"/>
</dbReference>
<sequence>MRAGLVAVALAPVQWWLAQCGQGSDVEWMSASEQTRHARIAHAIRRQEFVAGRFALRVLLARHMPGTHWRDWQLEAPEHRPPRLRACRAATRQGVAIERLHLSLSHSGGLLAVALADQPVGIDLETPQKPRMLDGLIDAVCTPREQSRIAQLPPPRRRAAFDAMWALKEAWFKRETTGIDLAMIAHLETVTGLPAGVPHNGWQAIGECYALALCVPTLQDRVVEWHFDDMGTAPEIVRCHAEYDGYAPGPAWTEGP</sequence>